<dbReference type="EMBL" id="BSRI01000002">
    <property type="protein sequence ID" value="GLV60332.1"/>
    <property type="molecule type" value="Genomic_DNA"/>
</dbReference>
<keyword evidence="7" id="KW-1133">Transmembrane helix</keyword>
<comment type="caution">
    <text evidence="9">The sequence shown here is derived from an EMBL/GenBank/DDBJ whole genome shotgun (WGS) entry which is preliminary data.</text>
</comment>
<keyword evidence="6" id="KW-0411">Iron-sulfur</keyword>
<dbReference type="PROSITE" id="PS51379">
    <property type="entry name" value="4FE4S_FER_2"/>
    <property type="match status" value="3"/>
</dbReference>
<dbReference type="Gene3D" id="3.30.70.20">
    <property type="match status" value="2"/>
</dbReference>
<dbReference type="Pfam" id="PF12800">
    <property type="entry name" value="Fer4_4"/>
    <property type="match status" value="1"/>
</dbReference>
<evidence type="ECO:0000313" key="10">
    <source>
        <dbReference type="Proteomes" id="UP001344906"/>
    </source>
</evidence>
<dbReference type="PROSITE" id="PS00198">
    <property type="entry name" value="4FE4S_FER_1"/>
    <property type="match status" value="1"/>
</dbReference>
<dbReference type="Pfam" id="PF13247">
    <property type="entry name" value="Fer4_11"/>
    <property type="match status" value="1"/>
</dbReference>
<keyword evidence="7" id="KW-0472">Membrane</keyword>
<keyword evidence="4" id="KW-0677">Repeat</keyword>
<dbReference type="CDD" id="cd10560">
    <property type="entry name" value="FDH-O_like"/>
    <property type="match status" value="1"/>
</dbReference>
<evidence type="ECO:0000313" key="9">
    <source>
        <dbReference type="EMBL" id="GLV60332.1"/>
    </source>
</evidence>
<feature type="transmembrane region" description="Helical" evidence="7">
    <location>
        <begin position="232"/>
        <end position="254"/>
    </location>
</feature>
<protein>
    <submittedName>
        <fullName evidence="9">4Fe-4S ferredoxin</fullName>
    </submittedName>
</protein>
<proteinExistence type="predicted"/>
<dbReference type="SUPFAM" id="SSF54862">
    <property type="entry name" value="4Fe-4S ferredoxins"/>
    <property type="match status" value="1"/>
</dbReference>
<dbReference type="PANTHER" id="PTHR43545:SF6">
    <property type="entry name" value="FORMATE DEHYDROGENASE, NITRATE-INDUCIBLE, IRON-SULFUR SUBUNIT"/>
    <property type="match status" value="1"/>
</dbReference>
<evidence type="ECO:0000256" key="4">
    <source>
        <dbReference type="ARBA" id="ARBA00022737"/>
    </source>
</evidence>
<evidence type="ECO:0000256" key="1">
    <source>
        <dbReference type="ARBA" id="ARBA00004196"/>
    </source>
</evidence>
<keyword evidence="10" id="KW-1185">Reference proteome</keyword>
<gene>
    <name evidence="9" type="ORF">KDH_71520</name>
</gene>
<dbReference type="PIRSF" id="PIRSF036298">
    <property type="entry name" value="FDH_4Fe4S"/>
    <property type="match status" value="1"/>
</dbReference>
<dbReference type="Proteomes" id="UP001344906">
    <property type="component" value="Unassembled WGS sequence"/>
</dbReference>
<name>A0ABQ6G3C4_9CHLR</name>
<sequence>MATTMGFFTDQSLCIGCKACEVACKQWNQLPADGFEWRGTSYDNTRHLSSETWRHVAFIEQDDVKKQETGKSVDWLMVSDVCKHCSNAGCMEACPTGAIIRNEFGDVYVQPDICNGCGYCVPSCPFGVIEQDEHWGVAQKCTLCYDRQKIGIEPACAKACPTDSIKFGNLDELREKARERVGVLQERGVTNAYLYGVDEDTSVGDLNSFFLLTERPSTYNLPEKPKLPQDNLVPAFVASFVAATFMTVSMALSLRKKKR</sequence>
<feature type="domain" description="4Fe-4S ferredoxin-type" evidence="8">
    <location>
        <begin position="105"/>
        <end position="134"/>
    </location>
</feature>
<evidence type="ECO:0000256" key="2">
    <source>
        <dbReference type="ARBA" id="ARBA00022485"/>
    </source>
</evidence>
<feature type="domain" description="4Fe-4S ferredoxin-type" evidence="8">
    <location>
        <begin position="73"/>
        <end position="104"/>
    </location>
</feature>
<evidence type="ECO:0000259" key="8">
    <source>
        <dbReference type="PROSITE" id="PS51379"/>
    </source>
</evidence>
<feature type="domain" description="4Fe-4S ferredoxin-type" evidence="8">
    <location>
        <begin position="5"/>
        <end position="35"/>
    </location>
</feature>
<dbReference type="InterPro" id="IPR017896">
    <property type="entry name" value="4Fe4S_Fe-S-bd"/>
</dbReference>
<evidence type="ECO:0000256" key="6">
    <source>
        <dbReference type="ARBA" id="ARBA00023014"/>
    </source>
</evidence>
<keyword evidence="3" id="KW-0479">Metal-binding</keyword>
<dbReference type="PANTHER" id="PTHR43545">
    <property type="entry name" value="FORMATE DEHYDROGENASE, NITRATE-INDUCIBLE, IRON-SULFUR SUBUNIT"/>
    <property type="match status" value="1"/>
</dbReference>
<evidence type="ECO:0000256" key="7">
    <source>
        <dbReference type="SAM" id="Phobius"/>
    </source>
</evidence>
<evidence type="ECO:0000256" key="5">
    <source>
        <dbReference type="ARBA" id="ARBA00023004"/>
    </source>
</evidence>
<dbReference type="RefSeq" id="WP_338257371.1">
    <property type="nucleotide sequence ID" value="NZ_BSRI01000002.1"/>
</dbReference>
<keyword evidence="2" id="KW-0004">4Fe-4S</keyword>
<evidence type="ECO:0000256" key="3">
    <source>
        <dbReference type="ARBA" id="ARBA00022723"/>
    </source>
</evidence>
<organism evidence="9 10">
    <name type="scientific">Dictyobacter halimunensis</name>
    <dbReference type="NCBI Taxonomy" id="3026934"/>
    <lineage>
        <taxon>Bacteria</taxon>
        <taxon>Bacillati</taxon>
        <taxon>Chloroflexota</taxon>
        <taxon>Ktedonobacteria</taxon>
        <taxon>Ktedonobacterales</taxon>
        <taxon>Dictyobacteraceae</taxon>
        <taxon>Dictyobacter</taxon>
    </lineage>
</organism>
<dbReference type="InterPro" id="IPR051555">
    <property type="entry name" value="FDH_Electron_Transfer_Unit"/>
</dbReference>
<accession>A0ABQ6G3C4</accession>
<comment type="subcellular location">
    <subcellularLocation>
        <location evidence="1">Cell envelope</location>
    </subcellularLocation>
</comment>
<reference evidence="9 10" key="1">
    <citation type="submission" date="2023-02" db="EMBL/GenBank/DDBJ databases">
        <title>Dictyobacter halimunensis sp. nov., a new member of the class Ktedonobacteria from forest soil in a geothermal area.</title>
        <authorList>
            <person name="Rachmania M.K."/>
            <person name="Ningsih F."/>
            <person name="Sakai Y."/>
            <person name="Yabe S."/>
            <person name="Yokota A."/>
            <person name="Sjamsuridzal W."/>
        </authorList>
    </citation>
    <scope>NUCLEOTIDE SEQUENCE [LARGE SCALE GENOMIC DNA]</scope>
    <source>
        <strain evidence="9 10">S3.2.2.5</strain>
    </source>
</reference>
<keyword evidence="7" id="KW-0812">Transmembrane</keyword>
<keyword evidence="5" id="KW-0408">Iron</keyword>
<dbReference type="InterPro" id="IPR017900">
    <property type="entry name" value="4Fe4S_Fe_S_CS"/>
</dbReference>
<dbReference type="InterPro" id="IPR014603">
    <property type="entry name" value="Formate_DH_Fe-S_su"/>
</dbReference>